<organism evidence="5 6">
    <name type="scientific">Halomonas litopenaei</name>
    <dbReference type="NCBI Taxonomy" id="2109328"/>
    <lineage>
        <taxon>Bacteria</taxon>
        <taxon>Pseudomonadati</taxon>
        <taxon>Pseudomonadota</taxon>
        <taxon>Gammaproteobacteria</taxon>
        <taxon>Oceanospirillales</taxon>
        <taxon>Halomonadaceae</taxon>
        <taxon>Halomonas</taxon>
    </lineage>
</organism>
<dbReference type="InterPro" id="IPR015927">
    <property type="entry name" value="Peptidase_S24_S26A/B/C"/>
</dbReference>
<dbReference type="SUPFAM" id="SSF47413">
    <property type="entry name" value="lambda repressor-like DNA-binding domains"/>
    <property type="match status" value="1"/>
</dbReference>
<dbReference type="SUPFAM" id="SSF51306">
    <property type="entry name" value="LexA/Signal peptidase"/>
    <property type="match status" value="1"/>
</dbReference>
<dbReference type="Pfam" id="PF00717">
    <property type="entry name" value="Peptidase_S24"/>
    <property type="match status" value="1"/>
</dbReference>
<accession>A0ABX5IVH0</accession>
<dbReference type="Proteomes" id="UP000241895">
    <property type="component" value="Unassembled WGS sequence"/>
</dbReference>
<comment type="caution">
    <text evidence="5">The sequence shown here is derived from an EMBL/GenBank/DDBJ whole genome shotgun (WGS) entry which is preliminary data.</text>
</comment>
<feature type="domain" description="HTH cro/C1-type" evidence="4">
    <location>
        <begin position="56"/>
        <end position="111"/>
    </location>
</feature>
<dbReference type="PANTHER" id="PTHR40661:SF2">
    <property type="entry name" value="HTH-TYPE TRANSCRIPTIONAL REGULATOR PRTR"/>
    <property type="match status" value="1"/>
</dbReference>
<proteinExistence type="predicted"/>
<dbReference type="Gene3D" id="1.10.260.40">
    <property type="entry name" value="lambda repressor-like DNA-binding domains"/>
    <property type="match status" value="1"/>
</dbReference>
<evidence type="ECO:0000256" key="3">
    <source>
        <dbReference type="ARBA" id="ARBA00023163"/>
    </source>
</evidence>
<name>A0ABX5IVH0_9GAMM</name>
<evidence type="ECO:0000313" key="6">
    <source>
        <dbReference type="Proteomes" id="UP000241895"/>
    </source>
</evidence>
<dbReference type="PROSITE" id="PS51257">
    <property type="entry name" value="PROKAR_LIPOPROTEIN"/>
    <property type="match status" value="1"/>
</dbReference>
<dbReference type="InterPro" id="IPR039418">
    <property type="entry name" value="LexA-like"/>
</dbReference>
<sequence length="281" mass="31073">MARARSIFLPPKYLIASAVVMGTSCMQQFKHAEVLSASILKGDGFKLAKMNISDRIRQAIEHSGQSKSAIAKRCQVSPSAVTQWLSGETKAPKAEKLLKLARATGVSYTWLVEGKGLMHGRPKDELEFHETEIVEDDAPLASDEIEIPFFREVEMAAGDGRTQVIENHGQYMKFSLARLARAGVQPHNAACATLTGTSMEPVIMDGSPIGIDKGTTHIVDGQIYALDHGGMLRVKRLYRAPLNRMRVVSDNQIEYPEETYSISDPDAPKIIGRVFWWEVFA</sequence>
<evidence type="ECO:0000313" key="5">
    <source>
        <dbReference type="EMBL" id="PTL93460.1"/>
    </source>
</evidence>
<dbReference type="PANTHER" id="PTHR40661">
    <property type="match status" value="1"/>
</dbReference>
<dbReference type="InterPro" id="IPR010982">
    <property type="entry name" value="Lambda_DNA-bd_dom_sf"/>
</dbReference>
<keyword evidence="1" id="KW-0805">Transcription regulation</keyword>
<evidence type="ECO:0000256" key="1">
    <source>
        <dbReference type="ARBA" id="ARBA00023015"/>
    </source>
</evidence>
<dbReference type="InterPro" id="IPR001387">
    <property type="entry name" value="Cro/C1-type_HTH"/>
</dbReference>
<dbReference type="SMART" id="SM00530">
    <property type="entry name" value="HTH_XRE"/>
    <property type="match status" value="1"/>
</dbReference>
<dbReference type="EMBL" id="PXNS01000009">
    <property type="protein sequence ID" value="PTL93460.1"/>
    <property type="molecule type" value="Genomic_DNA"/>
</dbReference>
<dbReference type="CDD" id="cd00093">
    <property type="entry name" value="HTH_XRE"/>
    <property type="match status" value="1"/>
</dbReference>
<dbReference type="CDD" id="cd06529">
    <property type="entry name" value="S24_LexA-like"/>
    <property type="match status" value="1"/>
</dbReference>
<gene>
    <name evidence="5" type="ORF">C6W88_15725</name>
</gene>
<keyword evidence="6" id="KW-1185">Reference proteome</keyword>
<dbReference type="InterPro" id="IPR036286">
    <property type="entry name" value="LexA/Signal_pep-like_sf"/>
</dbReference>
<dbReference type="Gene3D" id="2.10.109.10">
    <property type="entry name" value="Umud Fragment, subunit A"/>
    <property type="match status" value="1"/>
</dbReference>
<reference evidence="5 6" key="1">
    <citation type="submission" date="2018-03" db="EMBL/GenBank/DDBJ databases">
        <authorList>
            <person name="Zhou J."/>
            <person name="Li X."/>
            <person name="Xue M."/>
            <person name="Yin J."/>
        </authorList>
    </citation>
    <scope>NUCLEOTIDE SEQUENCE [LARGE SCALE GENOMIC DNA]</scope>
    <source>
        <strain evidence="5 6">SYSU ZJ2214</strain>
    </source>
</reference>
<keyword evidence="3" id="KW-0804">Transcription</keyword>
<dbReference type="PROSITE" id="PS50943">
    <property type="entry name" value="HTH_CROC1"/>
    <property type="match status" value="1"/>
</dbReference>
<keyword evidence="2" id="KW-0238">DNA-binding</keyword>
<evidence type="ECO:0000259" key="4">
    <source>
        <dbReference type="PROSITE" id="PS50943"/>
    </source>
</evidence>
<protein>
    <submittedName>
        <fullName evidence="5">Transcriptional regulator</fullName>
    </submittedName>
</protein>
<evidence type="ECO:0000256" key="2">
    <source>
        <dbReference type="ARBA" id="ARBA00023125"/>
    </source>
</evidence>
<dbReference type="Pfam" id="PF01381">
    <property type="entry name" value="HTH_3"/>
    <property type="match status" value="1"/>
</dbReference>